<evidence type="ECO:0000256" key="4">
    <source>
        <dbReference type="PROSITE-ProRule" id="PRU00433"/>
    </source>
</evidence>
<feature type="signal peptide" evidence="5">
    <location>
        <begin position="1"/>
        <end position="34"/>
    </location>
</feature>
<keyword evidence="5" id="KW-0732">Signal</keyword>
<dbReference type="SUPFAM" id="SSF46626">
    <property type="entry name" value="Cytochrome c"/>
    <property type="match status" value="1"/>
</dbReference>
<dbReference type="Proteomes" id="UP000269412">
    <property type="component" value="Unassembled WGS sequence"/>
</dbReference>
<dbReference type="GO" id="GO:0046872">
    <property type="term" value="F:metal ion binding"/>
    <property type="evidence" value="ECO:0007669"/>
    <property type="project" value="UniProtKB-KW"/>
</dbReference>
<dbReference type="InterPro" id="IPR051395">
    <property type="entry name" value="Cytochrome_c_Peroxidase/MauG"/>
</dbReference>
<keyword evidence="1 4" id="KW-0349">Heme</keyword>
<keyword evidence="2 4" id="KW-0479">Metal-binding</keyword>
<dbReference type="GO" id="GO:0020037">
    <property type="term" value="F:heme binding"/>
    <property type="evidence" value="ECO:0007669"/>
    <property type="project" value="InterPro"/>
</dbReference>
<organism evidence="7 8">
    <name type="scientific">Maribacter vaceletii</name>
    <dbReference type="NCBI Taxonomy" id="1206816"/>
    <lineage>
        <taxon>Bacteria</taxon>
        <taxon>Pseudomonadati</taxon>
        <taxon>Bacteroidota</taxon>
        <taxon>Flavobacteriia</taxon>
        <taxon>Flavobacteriales</taxon>
        <taxon>Flavobacteriaceae</taxon>
        <taxon>Maribacter</taxon>
    </lineage>
</organism>
<gene>
    <name evidence="7" type="ORF">CLV91_1747</name>
</gene>
<dbReference type="PANTHER" id="PTHR30600">
    <property type="entry name" value="CYTOCHROME C PEROXIDASE-RELATED"/>
    <property type="match status" value="1"/>
</dbReference>
<name>A0A495E964_9FLAO</name>
<evidence type="ECO:0000256" key="3">
    <source>
        <dbReference type="ARBA" id="ARBA00023004"/>
    </source>
</evidence>
<evidence type="ECO:0000256" key="1">
    <source>
        <dbReference type="ARBA" id="ARBA00022617"/>
    </source>
</evidence>
<dbReference type="GO" id="GO:0009055">
    <property type="term" value="F:electron transfer activity"/>
    <property type="evidence" value="ECO:0007669"/>
    <property type="project" value="InterPro"/>
</dbReference>
<accession>A0A495E964</accession>
<proteinExistence type="predicted"/>
<dbReference type="PANTHER" id="PTHR30600:SF9">
    <property type="entry name" value="BLR7738 PROTEIN"/>
    <property type="match status" value="1"/>
</dbReference>
<keyword evidence="3 4" id="KW-0408">Iron</keyword>
<dbReference type="EMBL" id="RBIQ01000008">
    <property type="protein sequence ID" value="RKR13033.1"/>
    <property type="molecule type" value="Genomic_DNA"/>
</dbReference>
<dbReference type="RefSeq" id="WP_121066428.1">
    <property type="nucleotide sequence ID" value="NZ_RBIQ01000008.1"/>
</dbReference>
<evidence type="ECO:0000256" key="2">
    <source>
        <dbReference type="ARBA" id="ARBA00022723"/>
    </source>
</evidence>
<comment type="caution">
    <text evidence="7">The sequence shown here is derived from an EMBL/GenBank/DDBJ whole genome shotgun (WGS) entry which is preliminary data.</text>
</comment>
<evidence type="ECO:0000256" key="5">
    <source>
        <dbReference type="SAM" id="SignalP"/>
    </source>
</evidence>
<dbReference type="InterPro" id="IPR009056">
    <property type="entry name" value="Cyt_c-like_dom"/>
</dbReference>
<dbReference type="Pfam" id="PF21419">
    <property type="entry name" value="RoxA-like_Cyt-c"/>
    <property type="match status" value="1"/>
</dbReference>
<evidence type="ECO:0000259" key="6">
    <source>
        <dbReference type="PROSITE" id="PS51007"/>
    </source>
</evidence>
<evidence type="ECO:0000313" key="8">
    <source>
        <dbReference type="Proteomes" id="UP000269412"/>
    </source>
</evidence>
<dbReference type="PROSITE" id="PS51007">
    <property type="entry name" value="CYTC"/>
    <property type="match status" value="1"/>
</dbReference>
<feature type="domain" description="Cytochrome c" evidence="6">
    <location>
        <begin position="308"/>
        <end position="487"/>
    </location>
</feature>
<keyword evidence="8" id="KW-1185">Reference proteome</keyword>
<dbReference type="InterPro" id="IPR036909">
    <property type="entry name" value="Cyt_c-like_dom_sf"/>
</dbReference>
<sequence>MKIFNFLKSRKNIFLLGIIFSVKLCLLSCSSDSASEVIIDKEPEEETVVIKTQPIPFSEQRNGNAEAGKEYLLSGNYMSSGVPYNAFVQGNGEDTSNVLNRTGDNAVIPYDYTAVTASNGVRVVAPNCLNCHSSRINNEYIIGLGSHDSDFTVNRAIQTQTLNVAIPFVYGADSEEWEAYDQFRKSIEAIAPKTITKSRGVNTANKIAEVLVSHRDKNTLAWSNEPYVELPDEVIPTDVPAWWLLKKKNAIFYNAMGRLDFCKSMIGASMLTLTDVTKAAELDENTVDVLAYIETLEAPKYPEAINEQLATTGKELFNGTCATCHGTYGENGAYPNLLVALESVETDPELSNHYTTVTEESTYFFDWFNTGWFGSTTDPLILTPEGGYIAPPLDGIWATAPYLHNASVPTLEDMLHSKERPKFWKRTFNTNDYDYVKLGWNYTVESSQTDKNTYDTTLKGYGNGGHRFGDKFSDEERKAVLEYLKTL</sequence>
<feature type="chain" id="PRO_5019784570" evidence="5">
    <location>
        <begin position="35"/>
        <end position="487"/>
    </location>
</feature>
<dbReference type="AlphaFoldDB" id="A0A495E964"/>
<dbReference type="Gene3D" id="1.10.760.10">
    <property type="entry name" value="Cytochrome c-like domain"/>
    <property type="match status" value="1"/>
</dbReference>
<protein>
    <submittedName>
        <fullName evidence="7">Cytochrome c</fullName>
    </submittedName>
</protein>
<dbReference type="OrthoDB" id="9805202at2"/>
<dbReference type="GO" id="GO:0004130">
    <property type="term" value="F:cytochrome-c peroxidase activity"/>
    <property type="evidence" value="ECO:0007669"/>
    <property type="project" value="TreeGrafter"/>
</dbReference>
<reference evidence="7 8" key="1">
    <citation type="submission" date="2018-10" db="EMBL/GenBank/DDBJ databases">
        <title>Genomic Encyclopedia of Archaeal and Bacterial Type Strains, Phase II (KMG-II): from individual species to whole genera.</title>
        <authorList>
            <person name="Goeker M."/>
        </authorList>
    </citation>
    <scope>NUCLEOTIDE SEQUENCE [LARGE SCALE GENOMIC DNA]</scope>
    <source>
        <strain evidence="7 8">DSM 25230</strain>
    </source>
</reference>
<evidence type="ECO:0000313" key="7">
    <source>
        <dbReference type="EMBL" id="RKR13033.1"/>
    </source>
</evidence>